<dbReference type="Pfam" id="PF18962">
    <property type="entry name" value="Por_Secre_tail"/>
    <property type="match status" value="1"/>
</dbReference>
<dbReference type="PANTHER" id="PTHR35580">
    <property type="entry name" value="CELL SURFACE GLYCOPROTEIN (S-LAYER PROTEIN)-LIKE PROTEIN"/>
    <property type="match status" value="1"/>
</dbReference>
<feature type="domain" description="Secretion system C-terminal sorting" evidence="3">
    <location>
        <begin position="526"/>
        <end position="594"/>
    </location>
</feature>
<dbReference type="NCBIfam" id="TIGR04183">
    <property type="entry name" value="Por_Secre_tail"/>
    <property type="match status" value="1"/>
</dbReference>
<dbReference type="InterPro" id="IPR052918">
    <property type="entry name" value="Motility_Chemotaxis_Reg"/>
</dbReference>
<dbReference type="EMBL" id="JBHTCR010000011">
    <property type="protein sequence ID" value="MFC7348598.1"/>
    <property type="molecule type" value="Genomic_DNA"/>
</dbReference>
<protein>
    <submittedName>
        <fullName evidence="4">T9SS type A sorting domain-containing protein</fullName>
    </submittedName>
</protein>
<evidence type="ECO:0000256" key="1">
    <source>
        <dbReference type="ARBA" id="ARBA00022729"/>
    </source>
</evidence>
<comment type="caution">
    <text evidence="4">The sequence shown here is derived from an EMBL/GenBank/DDBJ whole genome shotgun (WGS) entry which is preliminary data.</text>
</comment>
<name>A0ABW2M4X6_9FLAO</name>
<dbReference type="InterPro" id="IPR026444">
    <property type="entry name" value="Secre_tail"/>
</dbReference>
<evidence type="ECO:0000313" key="4">
    <source>
        <dbReference type="EMBL" id="MFC7348598.1"/>
    </source>
</evidence>
<dbReference type="Pfam" id="PF06739">
    <property type="entry name" value="SBBP"/>
    <property type="match status" value="1"/>
</dbReference>
<dbReference type="PANTHER" id="PTHR35580:SF1">
    <property type="entry name" value="PHYTASE-LIKE DOMAIN-CONTAINING PROTEIN"/>
    <property type="match status" value="1"/>
</dbReference>
<keyword evidence="1 2" id="KW-0732">Signal</keyword>
<dbReference type="RefSeq" id="WP_378182601.1">
    <property type="nucleotide sequence ID" value="NZ_JBHTCR010000011.1"/>
</dbReference>
<evidence type="ECO:0000256" key="2">
    <source>
        <dbReference type="SAM" id="SignalP"/>
    </source>
</evidence>
<feature type="signal peptide" evidence="2">
    <location>
        <begin position="1"/>
        <end position="22"/>
    </location>
</feature>
<sequence length="603" mass="66860">MKRVLLSFCLLLTLSSATSVYSQEYERVWGTYFGPAGTELTGYYINQGIVFDSQKNMHIRGHVWHSSIYNTSYYNQFVIGSGSNYITQSNQNNGFTVRFSPSGIPDYFGYFPYLYSNNNTVELLLDIDSQDNTINTQSSTNSSINATPGTWLQTNPQTTINNMIVKRSPTGNVIWATYLPDILINPNVTTDSNGNIYIAGKTLLQNLSTPGVYQENFDLIYSQGNIVANEYLVKLNSNGELIWATYLPSAVAAMEYYDNALYMITTRNTNIALNTMASPGAFQSTVSDFSVTKINTQNGQRVWGTYYGPASAASIYFLYDLAVNETGLYLVGTDYNLNGANIFATSNAYKTQVTGASDLFLTKFSHAGDRQWSTYFGGNGEDFNIFDKVIDLNGPEIFICGTTYGSTNNIATPGSYQDAPQSSTSTSNNSFFAKFNAAGNLDWSSYYGGTSTNTSYLKTINIKYDNNSLFLFGCTNSNTGFTTEGAFMPARNPNNTTANTGFFARLNKKEILSVEDTSKNKDLVLYNNPNNGIFSLSGSILKNMSCVMTIYDMSGKLITKKNLERNKDQKFNLQNLLSSGNYLIQVNNEKGEKLKVFKMTVKK</sequence>
<gene>
    <name evidence="4" type="ORF">ACFQO9_17920</name>
</gene>
<accession>A0ABW2M4X6</accession>
<evidence type="ECO:0000259" key="3">
    <source>
        <dbReference type="Pfam" id="PF18962"/>
    </source>
</evidence>
<dbReference type="InterPro" id="IPR010620">
    <property type="entry name" value="SBBP_repeat"/>
</dbReference>
<evidence type="ECO:0000313" key="5">
    <source>
        <dbReference type="Proteomes" id="UP001596550"/>
    </source>
</evidence>
<feature type="chain" id="PRO_5046479050" evidence="2">
    <location>
        <begin position="23"/>
        <end position="603"/>
    </location>
</feature>
<reference evidence="5" key="1">
    <citation type="journal article" date="2019" name="Int. J. Syst. Evol. Microbiol.">
        <title>The Global Catalogue of Microorganisms (GCM) 10K type strain sequencing project: providing services to taxonomists for standard genome sequencing and annotation.</title>
        <authorList>
            <consortium name="The Broad Institute Genomics Platform"/>
            <consortium name="The Broad Institute Genome Sequencing Center for Infectious Disease"/>
            <person name="Wu L."/>
            <person name="Ma J."/>
        </authorList>
    </citation>
    <scope>NUCLEOTIDE SEQUENCE [LARGE SCALE GENOMIC DNA]</scope>
    <source>
        <strain evidence="5">CCUG 54781</strain>
    </source>
</reference>
<keyword evidence="5" id="KW-1185">Reference proteome</keyword>
<dbReference type="Proteomes" id="UP001596550">
    <property type="component" value="Unassembled WGS sequence"/>
</dbReference>
<organism evidence="4 5">
    <name type="scientific">Chryseobacterium zhengzhouense</name>
    <dbReference type="NCBI Taxonomy" id="1636086"/>
    <lineage>
        <taxon>Bacteria</taxon>
        <taxon>Pseudomonadati</taxon>
        <taxon>Bacteroidota</taxon>
        <taxon>Flavobacteriia</taxon>
        <taxon>Flavobacteriales</taxon>
        <taxon>Weeksellaceae</taxon>
        <taxon>Chryseobacterium group</taxon>
        <taxon>Chryseobacterium</taxon>
    </lineage>
</organism>
<proteinExistence type="predicted"/>